<dbReference type="AlphaFoldDB" id="A0A0A8YNQ1"/>
<protein>
    <submittedName>
        <fullName evidence="1">Uncharacterized protein</fullName>
    </submittedName>
</protein>
<accession>A0A0A8YNQ1</accession>
<dbReference type="EMBL" id="GBRH01270482">
    <property type="protein sequence ID" value="JAD27413.1"/>
    <property type="molecule type" value="Transcribed_RNA"/>
</dbReference>
<sequence length="16" mass="1834">MGIFFTFLAKDTKLSD</sequence>
<name>A0A0A8YNQ1_ARUDO</name>
<reference evidence="1" key="2">
    <citation type="journal article" date="2015" name="Data Brief">
        <title>Shoot transcriptome of the giant reed, Arundo donax.</title>
        <authorList>
            <person name="Barrero R.A."/>
            <person name="Guerrero F.D."/>
            <person name="Moolhuijzen P."/>
            <person name="Goolsby J.A."/>
            <person name="Tidwell J."/>
            <person name="Bellgard S.E."/>
            <person name="Bellgard M.I."/>
        </authorList>
    </citation>
    <scope>NUCLEOTIDE SEQUENCE</scope>
    <source>
        <tissue evidence="1">Shoot tissue taken approximately 20 cm above the soil surface</tissue>
    </source>
</reference>
<reference evidence="1" key="1">
    <citation type="submission" date="2014-09" db="EMBL/GenBank/DDBJ databases">
        <authorList>
            <person name="Magalhaes I.L.F."/>
            <person name="Oliveira U."/>
            <person name="Santos F.R."/>
            <person name="Vidigal T.H.D.A."/>
            <person name="Brescovit A.D."/>
            <person name="Santos A.J."/>
        </authorList>
    </citation>
    <scope>NUCLEOTIDE SEQUENCE</scope>
    <source>
        <tissue evidence="1">Shoot tissue taken approximately 20 cm above the soil surface</tissue>
    </source>
</reference>
<proteinExistence type="predicted"/>
<organism evidence="1">
    <name type="scientific">Arundo donax</name>
    <name type="common">Giant reed</name>
    <name type="synonym">Donax arundinaceus</name>
    <dbReference type="NCBI Taxonomy" id="35708"/>
    <lineage>
        <taxon>Eukaryota</taxon>
        <taxon>Viridiplantae</taxon>
        <taxon>Streptophyta</taxon>
        <taxon>Embryophyta</taxon>
        <taxon>Tracheophyta</taxon>
        <taxon>Spermatophyta</taxon>
        <taxon>Magnoliopsida</taxon>
        <taxon>Liliopsida</taxon>
        <taxon>Poales</taxon>
        <taxon>Poaceae</taxon>
        <taxon>PACMAD clade</taxon>
        <taxon>Arundinoideae</taxon>
        <taxon>Arundineae</taxon>
        <taxon>Arundo</taxon>
    </lineage>
</organism>
<evidence type="ECO:0000313" key="1">
    <source>
        <dbReference type="EMBL" id="JAD27413.1"/>
    </source>
</evidence>